<protein>
    <submittedName>
        <fullName evidence="1">Uncharacterized protein</fullName>
    </submittedName>
</protein>
<gene>
    <name evidence="1" type="ORF">ACD661_00900</name>
</gene>
<accession>A0ABW8D340</accession>
<dbReference type="RefSeq" id="WP_400185635.1">
    <property type="nucleotide sequence ID" value="NZ_JBGORX010000001.1"/>
</dbReference>
<keyword evidence="2" id="KW-1185">Reference proteome</keyword>
<dbReference type="EMBL" id="JBGORX010000001">
    <property type="protein sequence ID" value="MFJ1267109.1"/>
    <property type="molecule type" value="Genomic_DNA"/>
</dbReference>
<evidence type="ECO:0000313" key="1">
    <source>
        <dbReference type="EMBL" id="MFJ1267109.1"/>
    </source>
</evidence>
<organism evidence="1 2">
    <name type="scientific">Legionella lytica</name>
    <dbReference type="NCBI Taxonomy" id="96232"/>
    <lineage>
        <taxon>Bacteria</taxon>
        <taxon>Pseudomonadati</taxon>
        <taxon>Pseudomonadota</taxon>
        <taxon>Gammaproteobacteria</taxon>
        <taxon>Legionellales</taxon>
        <taxon>Legionellaceae</taxon>
        <taxon>Legionella</taxon>
    </lineage>
</organism>
<sequence>MLVRYIKNSLLTKTINELDVRQHPDIIELIRSINRADFDHPFFQAENHTTEPCNQYELYLTYAYLSHLYLNDQLAYPGSEVDLSGFLSTVKTRKRDGHNLPFLDKDDFLQSYFIHAALQSHPEKITLYNAQDSENEALIQDYIKQLHADFPMVAIDRLEQIIGSLSGINRIFVRVSTTRHEDPLLYNMIRPGGFIDVHTATPFNETHIVPSISFIHALAQECNPSHQVTMEPIFGQISVETLHRDFHQYLCHPINIYSTWIQNNLASVHHTQSSKLSVAMHDSYYHFMALCQFEPSALDFLAKELCPALKNLAANKNLEINSSAILSYLFEKMNDFAVPPNSSEKINVWSYIRNRITYPFGNSKQERYRHNRNIDLLIMAIHSLNPSQAFIETNYQINLSNLLEQITARLTIKPPPGSVIHLADLLNLVAEHSLNYGVHESISAINFLLEQEITVNTELILLLIQHCHRQLTTILKNIVRQHGDAFFQQAIAEIKEEIESYPSIEEPSIPEYIRTSYLVEQALPLVGRDVKKQLPKERIESILDEIVPIFLSTVDLSCTPAKPVRTSLEPFQPFLNSPTFFMFLAHFKKINFHFSEQNWQNIINYGEMVGCDFTSIVRSISLINDKNIHLLTNELMDLILAPPTYTPYTTSPLSLSETQNQHAQNILEIFAFLTKRITERMPTKINFFHEEPLPHLAFQQLLYAMNRETISQSTMTELQDDSEFRRLSEKKEYSPIIELFCSMQSVQCKIAIP</sequence>
<reference evidence="1 2" key="1">
    <citation type="submission" date="2024-08" db="EMBL/GenBank/DDBJ databases">
        <title>Draft Genome Sequence of Legionella lytica strain DSB2004, Isolated From a Fire Sprinkler System.</title>
        <authorList>
            <person name="Everhart A.D."/>
            <person name="Kidane D.T."/>
            <person name="Farone A.L."/>
            <person name="Farone M.B."/>
        </authorList>
    </citation>
    <scope>NUCLEOTIDE SEQUENCE [LARGE SCALE GENOMIC DNA]</scope>
    <source>
        <strain evidence="1 2">DSB2004</strain>
    </source>
</reference>
<dbReference type="Proteomes" id="UP001615550">
    <property type="component" value="Unassembled WGS sequence"/>
</dbReference>
<proteinExistence type="predicted"/>
<comment type="caution">
    <text evidence="1">The sequence shown here is derived from an EMBL/GenBank/DDBJ whole genome shotgun (WGS) entry which is preliminary data.</text>
</comment>
<evidence type="ECO:0000313" key="2">
    <source>
        <dbReference type="Proteomes" id="UP001615550"/>
    </source>
</evidence>
<name>A0ABW8D340_9GAMM</name>